<dbReference type="RefSeq" id="WP_173711911.1">
    <property type="nucleotide sequence ID" value="NZ_JABSWW010000001.1"/>
</dbReference>
<dbReference type="Proteomes" id="UP001193748">
    <property type="component" value="Unassembled WGS sequence"/>
</dbReference>
<dbReference type="EMBL" id="JABSWW010000001">
    <property type="protein sequence ID" value="NRT91316.1"/>
    <property type="molecule type" value="Genomic_DNA"/>
</dbReference>
<evidence type="ECO:0000313" key="1">
    <source>
        <dbReference type="EMBL" id="NRT91316.1"/>
    </source>
</evidence>
<dbReference type="AlphaFoldDB" id="A0AAX0B851"/>
<gene>
    <name evidence="1" type="ORF">B0H41_004995</name>
</gene>
<sequence length="69" mass="7877">MMPINKPIIDVIIPAIAIFNPSRFLAILMSPIIIPARPRIIGYEKAQKSIIDIIPNTNETTAYYLYKYL</sequence>
<evidence type="ECO:0000313" key="2">
    <source>
        <dbReference type="Proteomes" id="UP001193748"/>
    </source>
</evidence>
<accession>A0AAX0B851</accession>
<comment type="caution">
    <text evidence="1">The sequence shown here is derived from an EMBL/GenBank/DDBJ whole genome shotgun (WGS) entry which is preliminary data.</text>
</comment>
<proteinExistence type="predicted"/>
<reference evidence="1" key="1">
    <citation type="submission" date="2020-05" db="EMBL/GenBank/DDBJ databases">
        <authorList>
            <person name="Brown S."/>
            <person name="Huntemann M."/>
            <person name="Clum A."/>
            <person name="Spunde A."/>
            <person name="Palaniappan K."/>
            <person name="Ritter S."/>
            <person name="Mikhailova N."/>
            <person name="Chen I.-M."/>
            <person name="Stamatis D."/>
            <person name="Reddy T."/>
            <person name="O'Malley R."/>
            <person name="Daum C."/>
            <person name="Shapiro N."/>
            <person name="Ivanova N."/>
            <person name="Kyrpides N."/>
            <person name="Woyke T."/>
        </authorList>
    </citation>
    <scope>NUCLEOTIDE SEQUENCE</scope>
    <source>
        <strain evidence="1">DJ080</strain>
    </source>
</reference>
<organism evidence="1 2">
    <name type="scientific">Clostridium beijerinckii</name>
    <name type="common">Clostridium MP</name>
    <dbReference type="NCBI Taxonomy" id="1520"/>
    <lineage>
        <taxon>Bacteria</taxon>
        <taxon>Bacillati</taxon>
        <taxon>Bacillota</taxon>
        <taxon>Clostridia</taxon>
        <taxon>Eubacteriales</taxon>
        <taxon>Clostridiaceae</taxon>
        <taxon>Clostridium</taxon>
    </lineage>
</organism>
<reference evidence="1" key="2">
    <citation type="journal article" date="2022" name="Nat. Biotechnol.">
        <title>Carbon-negative production of acetone and isopropanol by gas fermentation at industrial pilot scale.</title>
        <authorList>
            <person name="Liew F.E."/>
            <person name="Nogle R."/>
            <person name="Abdalla T."/>
            <person name="Rasor B.J."/>
            <person name="Canter C."/>
            <person name="Jensen R.O."/>
            <person name="Wang L."/>
            <person name="Strutz J."/>
            <person name="Chirania P."/>
            <person name="De Tissera S."/>
            <person name="Mueller A.P."/>
            <person name="Ruan Z."/>
            <person name="Gao A."/>
            <person name="Tran L."/>
            <person name="Engle N.L."/>
            <person name="Bromley J.C."/>
            <person name="Daniell J."/>
            <person name="Conrado R."/>
            <person name="Tschaplinski T.J."/>
            <person name="Giannone R.J."/>
            <person name="Hettich R.L."/>
            <person name="Karim A.S."/>
            <person name="Simpson S.D."/>
            <person name="Brown S.D."/>
            <person name="Leang C."/>
            <person name="Jewett M.C."/>
            <person name="Kopke M."/>
        </authorList>
    </citation>
    <scope>NUCLEOTIDE SEQUENCE</scope>
    <source>
        <strain evidence="1">DJ080</strain>
    </source>
</reference>
<protein>
    <submittedName>
        <fullName evidence="1">Uncharacterized protein</fullName>
    </submittedName>
</protein>
<name>A0AAX0B851_CLOBE</name>